<sequence>MSNVVSVDVEHLRRMSQELRTTADELRARILTFREEAENMRGAYGSTPDAVESEREYQETTAQTVEQLMKMYREVVEVADALQDEARHFSDVDAQAAVTAATPMKDAN</sequence>
<proteinExistence type="predicted"/>
<dbReference type="EMBL" id="PJNB01000001">
    <property type="protein sequence ID" value="PKW18106.1"/>
    <property type="molecule type" value="Genomic_DNA"/>
</dbReference>
<keyword evidence="3" id="KW-1185">Reference proteome</keyword>
<evidence type="ECO:0000313" key="2">
    <source>
        <dbReference type="EMBL" id="PKW18106.1"/>
    </source>
</evidence>
<feature type="coiled-coil region" evidence="1">
    <location>
        <begin position="9"/>
        <end position="85"/>
    </location>
</feature>
<name>A0A2N3Y594_SACSN</name>
<gene>
    <name evidence="2" type="ORF">A8926_6167</name>
</gene>
<dbReference type="InterPro" id="IPR022536">
    <property type="entry name" value="EspC"/>
</dbReference>
<dbReference type="RefSeq" id="WP_010313991.1">
    <property type="nucleotide sequence ID" value="NZ_CP061007.1"/>
</dbReference>
<reference evidence="2" key="1">
    <citation type="submission" date="2017-12" db="EMBL/GenBank/DDBJ databases">
        <title>Sequencing the genomes of 1000 Actinobacteria strains.</title>
        <authorList>
            <person name="Klenk H.-P."/>
        </authorList>
    </citation>
    <scope>NUCLEOTIDE SEQUENCE [LARGE SCALE GENOMIC DNA]</scope>
    <source>
        <strain evidence="2">DSM 44228</strain>
    </source>
</reference>
<dbReference type="OrthoDB" id="9847562at2"/>
<organism evidence="2 3">
    <name type="scientific">Saccharopolyspora spinosa</name>
    <dbReference type="NCBI Taxonomy" id="60894"/>
    <lineage>
        <taxon>Bacteria</taxon>
        <taxon>Bacillati</taxon>
        <taxon>Actinomycetota</taxon>
        <taxon>Actinomycetes</taxon>
        <taxon>Pseudonocardiales</taxon>
        <taxon>Pseudonocardiaceae</taxon>
        <taxon>Saccharopolyspora</taxon>
    </lineage>
</organism>
<accession>A0A2N3Y594</accession>
<dbReference type="Gene3D" id="1.10.287.1060">
    <property type="entry name" value="ESAT-6-like"/>
    <property type="match status" value="1"/>
</dbReference>
<evidence type="ECO:0000313" key="3">
    <source>
        <dbReference type="Proteomes" id="UP000233786"/>
    </source>
</evidence>
<protein>
    <submittedName>
        <fullName evidence="2">Excreted virulence factor EspC (Type VII ESX diderm)</fullName>
    </submittedName>
</protein>
<dbReference type="Pfam" id="PF10824">
    <property type="entry name" value="T7SS_ESX_EspC"/>
    <property type="match status" value="1"/>
</dbReference>
<evidence type="ECO:0000256" key="1">
    <source>
        <dbReference type="SAM" id="Coils"/>
    </source>
</evidence>
<dbReference type="GO" id="GO:0009306">
    <property type="term" value="P:protein secretion"/>
    <property type="evidence" value="ECO:0007669"/>
    <property type="project" value="InterPro"/>
</dbReference>
<comment type="caution">
    <text evidence="2">The sequence shown here is derived from an EMBL/GenBank/DDBJ whole genome shotgun (WGS) entry which is preliminary data.</text>
</comment>
<dbReference type="Proteomes" id="UP000233786">
    <property type="component" value="Unassembled WGS sequence"/>
</dbReference>
<keyword evidence="1" id="KW-0175">Coiled coil</keyword>
<dbReference type="AlphaFoldDB" id="A0A2N3Y594"/>